<dbReference type="InterPro" id="IPR036291">
    <property type="entry name" value="NAD(P)-bd_dom_sf"/>
</dbReference>
<protein>
    <submittedName>
        <fullName evidence="3">3-oxoacyl-ACP reductase FabG</fullName>
    </submittedName>
</protein>
<gene>
    <name evidence="3" type="ORF">OU682_21800</name>
</gene>
<dbReference type="PROSITE" id="PS00061">
    <property type="entry name" value="ADH_SHORT"/>
    <property type="match status" value="1"/>
</dbReference>
<dbReference type="PRINTS" id="PR00081">
    <property type="entry name" value="GDHRDH"/>
</dbReference>
<dbReference type="PANTHER" id="PTHR42879:SF2">
    <property type="entry name" value="3-OXOACYL-[ACYL-CARRIER-PROTEIN] REDUCTASE FABG"/>
    <property type="match status" value="1"/>
</dbReference>
<dbReference type="EMBL" id="JAPTYD010000076">
    <property type="protein sequence ID" value="MCZ0964212.1"/>
    <property type="molecule type" value="Genomic_DNA"/>
</dbReference>
<dbReference type="RefSeq" id="WP_268944310.1">
    <property type="nucleotide sequence ID" value="NZ_JAPTYD010000076.1"/>
</dbReference>
<name>A0ABT4JCB1_9RHOB</name>
<dbReference type="Gene3D" id="3.40.50.720">
    <property type="entry name" value="NAD(P)-binding Rossmann-like Domain"/>
    <property type="match status" value="1"/>
</dbReference>
<evidence type="ECO:0000256" key="2">
    <source>
        <dbReference type="SAM" id="MobiDB-lite"/>
    </source>
</evidence>
<dbReference type="Proteomes" id="UP001149822">
    <property type="component" value="Unassembled WGS sequence"/>
</dbReference>
<organism evidence="3 4">
    <name type="scientific">Paracoccus benzoatiresistens</name>
    <dbReference type="NCBI Taxonomy" id="2997341"/>
    <lineage>
        <taxon>Bacteria</taxon>
        <taxon>Pseudomonadati</taxon>
        <taxon>Pseudomonadota</taxon>
        <taxon>Alphaproteobacteria</taxon>
        <taxon>Rhodobacterales</taxon>
        <taxon>Paracoccaceae</taxon>
        <taxon>Paracoccus</taxon>
    </lineage>
</organism>
<proteinExistence type="inferred from homology"/>
<dbReference type="SUPFAM" id="SSF51735">
    <property type="entry name" value="NAD(P)-binding Rossmann-fold domains"/>
    <property type="match status" value="1"/>
</dbReference>
<keyword evidence="4" id="KW-1185">Reference proteome</keyword>
<feature type="region of interest" description="Disordered" evidence="2">
    <location>
        <begin position="1"/>
        <end position="22"/>
    </location>
</feature>
<comment type="similarity">
    <text evidence="1">Belongs to the short-chain dehydrogenases/reductases (SDR) family.</text>
</comment>
<dbReference type="InterPro" id="IPR002347">
    <property type="entry name" value="SDR_fam"/>
</dbReference>
<dbReference type="NCBIfam" id="NF009466">
    <property type="entry name" value="PRK12826.1-2"/>
    <property type="match status" value="1"/>
</dbReference>
<dbReference type="PRINTS" id="PR00080">
    <property type="entry name" value="SDRFAMILY"/>
</dbReference>
<evidence type="ECO:0000313" key="3">
    <source>
        <dbReference type="EMBL" id="MCZ0964212.1"/>
    </source>
</evidence>
<reference evidence="3" key="1">
    <citation type="submission" date="2022-12" db="EMBL/GenBank/DDBJ databases">
        <title>Paracoccus sp. EF6 isolated from a lake water.</title>
        <authorList>
            <person name="Liu H."/>
        </authorList>
    </citation>
    <scope>NUCLEOTIDE SEQUENCE</scope>
    <source>
        <strain evidence="3">EF6</strain>
    </source>
</reference>
<accession>A0ABT4JCB1</accession>
<dbReference type="PANTHER" id="PTHR42879">
    <property type="entry name" value="3-OXOACYL-(ACYL-CARRIER-PROTEIN) REDUCTASE"/>
    <property type="match status" value="1"/>
</dbReference>
<evidence type="ECO:0000256" key="1">
    <source>
        <dbReference type="ARBA" id="ARBA00006484"/>
    </source>
</evidence>
<dbReference type="InterPro" id="IPR020904">
    <property type="entry name" value="Sc_DH/Rdtase_CS"/>
</dbReference>
<comment type="caution">
    <text evidence="3">The sequence shown here is derived from an EMBL/GenBank/DDBJ whole genome shotgun (WGS) entry which is preliminary data.</text>
</comment>
<dbReference type="NCBIfam" id="NF005559">
    <property type="entry name" value="PRK07231.1"/>
    <property type="match status" value="1"/>
</dbReference>
<dbReference type="InterPro" id="IPR050259">
    <property type="entry name" value="SDR"/>
</dbReference>
<dbReference type="Pfam" id="PF13561">
    <property type="entry name" value="adh_short_C2"/>
    <property type="match status" value="1"/>
</dbReference>
<sequence>MPTYQDTAGDNASGTSSDGSPTRTALVTGAAMGIGFSIAQQLAADGFSVIIADINTEAAEKAAEDLKAAGLKAAFVSMDVGRPEAIAEAFRTVEQEHGRCDVLVNNAGIAKTFPFLDFPYDNWVATMNINVTGALLCSQHAARLMTQQGWGRIVNIASVAGERAVGHGRTAYGVSKAAVIGLTRQMAAELASHGITSNAVAPGPVDTPLTEVLHSAEFRATYTAAIPARRYGKPNEIAAAVSFLASEGASYVNGAVLPVDGGFLAAGALPA</sequence>
<evidence type="ECO:0000313" key="4">
    <source>
        <dbReference type="Proteomes" id="UP001149822"/>
    </source>
</evidence>